<sequence length="54" mass="6579">MDFYNCPYVVVIPFRNRNEYDEDYRCEVTGKYCQCCQCKLTPEECEQLIQKQKN</sequence>
<protein>
    <submittedName>
        <fullName evidence="1">Uncharacterized protein</fullName>
    </submittedName>
</protein>
<proteinExistence type="predicted"/>
<dbReference type="HOGENOM" id="CLU_3042010_0_0_9"/>
<gene>
    <name evidence="1" type="ORF">HMPREF1090_03551</name>
</gene>
<dbReference type="AlphaFoldDB" id="A0A0E2HLB1"/>
<dbReference type="Proteomes" id="UP000013085">
    <property type="component" value="Unassembled WGS sequence"/>
</dbReference>
<dbReference type="EMBL" id="AGYR01000039">
    <property type="protein sequence ID" value="ENZ12425.1"/>
    <property type="molecule type" value="Genomic_DNA"/>
</dbReference>
<name>A0A0E2HLB1_9FIRM</name>
<comment type="caution">
    <text evidence="1">The sequence shown here is derived from an EMBL/GenBank/DDBJ whole genome shotgun (WGS) entry which is preliminary data.</text>
</comment>
<reference evidence="1 2" key="1">
    <citation type="submission" date="2013-01" db="EMBL/GenBank/DDBJ databases">
        <title>The Genome Sequence of Clostridium clostridioforme 90A8.</title>
        <authorList>
            <consortium name="The Broad Institute Genome Sequencing Platform"/>
            <person name="Earl A."/>
            <person name="Ward D."/>
            <person name="Feldgarden M."/>
            <person name="Gevers D."/>
            <person name="Courvalin P."/>
            <person name="Lambert T."/>
            <person name="Walker B."/>
            <person name="Young S.K."/>
            <person name="Zeng Q."/>
            <person name="Gargeya S."/>
            <person name="Fitzgerald M."/>
            <person name="Haas B."/>
            <person name="Abouelleil A."/>
            <person name="Alvarado L."/>
            <person name="Arachchi H.M."/>
            <person name="Berlin A.M."/>
            <person name="Chapman S.B."/>
            <person name="Dewar J."/>
            <person name="Goldberg J."/>
            <person name="Griggs A."/>
            <person name="Gujja S."/>
            <person name="Hansen M."/>
            <person name="Howarth C."/>
            <person name="Imamovic A."/>
            <person name="Larimer J."/>
            <person name="McCowan C."/>
            <person name="Murphy C."/>
            <person name="Neiman D."/>
            <person name="Pearson M."/>
            <person name="Priest M."/>
            <person name="Roberts A."/>
            <person name="Saif S."/>
            <person name="Shea T."/>
            <person name="Sisk P."/>
            <person name="Sykes S."/>
            <person name="Wortman J."/>
            <person name="Nusbaum C."/>
            <person name="Birren B."/>
        </authorList>
    </citation>
    <scope>NUCLEOTIDE SEQUENCE [LARGE SCALE GENOMIC DNA]</scope>
    <source>
        <strain evidence="1 2">90A8</strain>
    </source>
</reference>
<evidence type="ECO:0000313" key="2">
    <source>
        <dbReference type="Proteomes" id="UP000013085"/>
    </source>
</evidence>
<evidence type="ECO:0000313" key="1">
    <source>
        <dbReference type="EMBL" id="ENZ12425.1"/>
    </source>
</evidence>
<accession>A0A0E2HLB1</accession>
<organism evidence="1 2">
    <name type="scientific">[Clostridium] clostridioforme 90A8</name>
    <dbReference type="NCBI Taxonomy" id="999408"/>
    <lineage>
        <taxon>Bacteria</taxon>
        <taxon>Bacillati</taxon>
        <taxon>Bacillota</taxon>
        <taxon>Clostridia</taxon>
        <taxon>Lachnospirales</taxon>
        <taxon>Lachnospiraceae</taxon>
        <taxon>Enterocloster</taxon>
    </lineage>
</organism>